<gene>
    <name evidence="1" type="ORF">SAMN02745166_05009</name>
</gene>
<evidence type="ECO:0000313" key="1">
    <source>
        <dbReference type="EMBL" id="SKB08726.1"/>
    </source>
</evidence>
<protein>
    <submittedName>
        <fullName evidence="1">Uncharacterized protein</fullName>
    </submittedName>
</protein>
<keyword evidence="2" id="KW-1185">Reference proteome</keyword>
<dbReference type="STRING" id="48467.SAMN02745166_05009"/>
<dbReference type="EMBL" id="FUYE01000029">
    <property type="protein sequence ID" value="SKB08726.1"/>
    <property type="molecule type" value="Genomic_DNA"/>
</dbReference>
<evidence type="ECO:0000313" key="2">
    <source>
        <dbReference type="Proteomes" id="UP000190774"/>
    </source>
</evidence>
<proteinExistence type="predicted"/>
<dbReference type="Proteomes" id="UP000190774">
    <property type="component" value="Unassembled WGS sequence"/>
</dbReference>
<organism evidence="1 2">
    <name type="scientific">Prosthecobacter debontii</name>
    <dbReference type="NCBI Taxonomy" id="48467"/>
    <lineage>
        <taxon>Bacteria</taxon>
        <taxon>Pseudomonadati</taxon>
        <taxon>Verrucomicrobiota</taxon>
        <taxon>Verrucomicrobiia</taxon>
        <taxon>Verrucomicrobiales</taxon>
        <taxon>Verrucomicrobiaceae</taxon>
        <taxon>Prosthecobacter</taxon>
    </lineage>
</organism>
<accession>A0A1T4Z453</accession>
<dbReference type="RefSeq" id="WP_078816118.1">
    <property type="nucleotide sequence ID" value="NZ_FUYE01000029.1"/>
</dbReference>
<reference evidence="2" key="1">
    <citation type="submission" date="2017-02" db="EMBL/GenBank/DDBJ databases">
        <authorList>
            <person name="Varghese N."/>
            <person name="Submissions S."/>
        </authorList>
    </citation>
    <scope>NUCLEOTIDE SEQUENCE [LARGE SCALE GENOMIC DNA]</scope>
    <source>
        <strain evidence="2">ATCC 700200</strain>
    </source>
</reference>
<sequence length="597" mass="65203">MPLIPLLPTSTAPLTDAPATVFDRERRPTVDTRGVQQAMLRYNEASKMPLMDPAVGAAPYEALGSVGRALTHTGDMLVTLAIKKQEGTDKRLIHTAQSAMDQATTDFQVWQAQNPNSPEQWPTEAQRRAQETIQPYLEMKELSSSGKADLQLISQAWSKQFLGGVDLAATKQTFGLTKQSYLNRSRSAFAKGDRVSGNASLNEAVSGGYLAQPEAEAYRMDGQMQATMVQLEQLQAESDRLLAMQDVKGAKKLWEEAPIPTDLTQPKFETARKSALTDIDYRHAVAEDLRAVSFLADTDPVQGIAQLQDPQQFTYLDPAVRADELSKMRVAREAAAQDEMVAAKRAIDLLPADKLASATVESLGVTMKQATPWHRAMIADSLKAKQGSVNYEERSLQLLAAAGSFASSGNPDLDLMAAARIELAAASLPQADRDKVMQRLKDAQAGTADLAITGLAIADATRYALEENAFAQVVRLKEGQSGEKTLQEQSLFGIDWLWPDKEIDAVPIREIDPEAQKLSVGKLKTAIQRLEQEARSLKGKDWTTDEARTRMMEIMVDLGAKIPPRPAPTPLLPSLDAQPTDLTKQALKVLNYAVPGT</sequence>
<dbReference type="AlphaFoldDB" id="A0A1T4Z453"/>
<name>A0A1T4Z453_9BACT</name>